<organism evidence="1 2">
    <name type="scientific">Ancylostoma ceylanicum</name>
    <dbReference type="NCBI Taxonomy" id="53326"/>
    <lineage>
        <taxon>Eukaryota</taxon>
        <taxon>Metazoa</taxon>
        <taxon>Ecdysozoa</taxon>
        <taxon>Nematoda</taxon>
        <taxon>Chromadorea</taxon>
        <taxon>Rhabditida</taxon>
        <taxon>Rhabditina</taxon>
        <taxon>Rhabditomorpha</taxon>
        <taxon>Strongyloidea</taxon>
        <taxon>Ancylostomatidae</taxon>
        <taxon>Ancylostomatinae</taxon>
        <taxon>Ancylostoma</taxon>
    </lineage>
</organism>
<accession>A0A0D6LW00</accession>
<dbReference type="AlphaFoldDB" id="A0A0D6LW00"/>
<name>A0A0D6LW00_9BILA</name>
<protein>
    <recommendedName>
        <fullName evidence="3">Reverse transcriptase domain-containing protein</fullName>
    </recommendedName>
</protein>
<dbReference type="EMBL" id="KE125088">
    <property type="protein sequence ID" value="EPB71792.1"/>
    <property type="molecule type" value="Genomic_DNA"/>
</dbReference>
<evidence type="ECO:0008006" key="3">
    <source>
        <dbReference type="Google" id="ProtNLM"/>
    </source>
</evidence>
<reference evidence="1 2" key="1">
    <citation type="submission" date="2013-05" db="EMBL/GenBank/DDBJ databases">
        <title>Draft genome of the parasitic nematode Anyclostoma ceylanicum.</title>
        <authorList>
            <person name="Mitreva M."/>
        </authorList>
    </citation>
    <scope>NUCLEOTIDE SEQUENCE [LARGE SCALE GENOMIC DNA]</scope>
</reference>
<proteinExistence type="predicted"/>
<keyword evidence="2" id="KW-1185">Reference proteome</keyword>
<gene>
    <name evidence="1" type="ORF">ANCCEY_09127</name>
</gene>
<evidence type="ECO:0000313" key="2">
    <source>
        <dbReference type="Proteomes" id="UP000054495"/>
    </source>
</evidence>
<sequence>MFLCLTFIDLKKALDFVEAEALLEPSALTTYPLRRHANARMDDIGVGVARQQVHYLRFAHDTVLIIPFISGAERMLADFDDACGIVGLRLNLTKAMSLKNR</sequence>
<evidence type="ECO:0000313" key="1">
    <source>
        <dbReference type="EMBL" id="EPB71792.1"/>
    </source>
</evidence>
<dbReference type="Proteomes" id="UP000054495">
    <property type="component" value="Unassembled WGS sequence"/>
</dbReference>